<organism evidence="2 3">
    <name type="scientific">Candolleomyces eurysporus</name>
    <dbReference type="NCBI Taxonomy" id="2828524"/>
    <lineage>
        <taxon>Eukaryota</taxon>
        <taxon>Fungi</taxon>
        <taxon>Dikarya</taxon>
        <taxon>Basidiomycota</taxon>
        <taxon>Agaricomycotina</taxon>
        <taxon>Agaricomycetes</taxon>
        <taxon>Agaricomycetidae</taxon>
        <taxon>Agaricales</taxon>
        <taxon>Agaricineae</taxon>
        <taxon>Psathyrellaceae</taxon>
        <taxon>Candolleomyces</taxon>
    </lineage>
</organism>
<accession>A0A9W8J829</accession>
<reference evidence="2" key="1">
    <citation type="submission" date="2022-06" db="EMBL/GenBank/DDBJ databases">
        <title>Genome Sequence of Candolleomyces eurysporus.</title>
        <authorList>
            <person name="Buettner E."/>
        </authorList>
    </citation>
    <scope>NUCLEOTIDE SEQUENCE</scope>
    <source>
        <strain evidence="2">VTCC 930004</strain>
    </source>
</reference>
<feature type="non-terminal residue" evidence="2">
    <location>
        <position position="357"/>
    </location>
</feature>
<sequence>MGKDHTVKAFVIMSNQGKSNKHGRIDFHAAVRHRFPELCAIGAVAMQLFSHFHIANGKRPDFSPDFESPQASDIGFRSWYQWLLFPGSKSHTEEMSPQAHRARVNGFKLRYDIFCQKVTHTGRVRGAEDGIEFGATVEGVKALGLWSQGGSFRNAYNRTLPIDAMLALAYFNGERKDNYFIPRDFLEPPAALLSKIFPFIEEEDTEYKSRLKRYGSIAKDESLVYFLDVLRLFRRILLQDVAAIAQKQPDLSLLRYSPFNTPAFHAYASTTNSIIEKAEAQARENRQNLPEQLTQTFAAHLSAVHLQQQLQQNQLEELRDAILGIATPGAFSAKKRKALSEFEDGKSPPHLSTRRSI</sequence>
<dbReference type="AlphaFoldDB" id="A0A9W8J829"/>
<name>A0A9W8J829_9AGAR</name>
<dbReference type="EMBL" id="JANBPK010000815">
    <property type="protein sequence ID" value="KAJ2930941.1"/>
    <property type="molecule type" value="Genomic_DNA"/>
</dbReference>
<dbReference type="Gene3D" id="1.10.443.20">
    <property type="entry name" value="Centromere DNA-binding protein complex CBF3 subunit, domain 2"/>
    <property type="match status" value="1"/>
</dbReference>
<evidence type="ECO:0000313" key="2">
    <source>
        <dbReference type="EMBL" id="KAJ2930941.1"/>
    </source>
</evidence>
<keyword evidence="3" id="KW-1185">Reference proteome</keyword>
<comment type="caution">
    <text evidence="2">The sequence shown here is derived from an EMBL/GenBank/DDBJ whole genome shotgun (WGS) entry which is preliminary data.</text>
</comment>
<dbReference type="OrthoDB" id="3264175at2759"/>
<dbReference type="InterPro" id="IPR031872">
    <property type="entry name" value="NDC10_II"/>
</dbReference>
<evidence type="ECO:0000259" key="1">
    <source>
        <dbReference type="Pfam" id="PF16787"/>
    </source>
</evidence>
<dbReference type="GO" id="GO:0003677">
    <property type="term" value="F:DNA binding"/>
    <property type="evidence" value="ECO:0007669"/>
    <property type="project" value="InterPro"/>
</dbReference>
<gene>
    <name evidence="2" type="ORF">H1R20_g6162</name>
</gene>
<feature type="domain" description="Ndc10" evidence="1">
    <location>
        <begin position="6"/>
        <end position="264"/>
    </location>
</feature>
<proteinExistence type="predicted"/>
<evidence type="ECO:0000313" key="3">
    <source>
        <dbReference type="Proteomes" id="UP001140091"/>
    </source>
</evidence>
<dbReference type="InterPro" id="IPR038279">
    <property type="entry name" value="Ndc10_dom2_sf"/>
</dbReference>
<dbReference type="Proteomes" id="UP001140091">
    <property type="component" value="Unassembled WGS sequence"/>
</dbReference>
<protein>
    <recommendedName>
        <fullName evidence="1">Ndc10 domain-containing protein</fullName>
    </recommendedName>
</protein>
<dbReference type="Pfam" id="PF16787">
    <property type="entry name" value="NDC10_II"/>
    <property type="match status" value="1"/>
</dbReference>